<dbReference type="Proteomes" id="UP000030747">
    <property type="component" value="Unassembled WGS sequence"/>
</dbReference>
<dbReference type="VEuPathDB" id="ToxoDB:ETH_00015270"/>
<accession>U6KRG5</accession>
<dbReference type="GeneID" id="25252208"/>
<dbReference type="OrthoDB" id="10310014at2759"/>
<gene>
    <name evidence="1" type="ORF">ETH_00015270</name>
</gene>
<dbReference type="AlphaFoldDB" id="U6KRG5"/>
<keyword evidence="2" id="KW-1185">Reference proteome</keyword>
<dbReference type="EMBL" id="HG675259">
    <property type="protein sequence ID" value="CDJ40722.1"/>
    <property type="molecule type" value="Genomic_DNA"/>
</dbReference>
<name>U6KRG5_EIMTE</name>
<sequence length="75" mass="8808">MEQQAAAATWSLYFSLLGHVRTLMQDAEARYTLRASTRFVVGKREFVLQCSVRNSLFELDEEDIEEKVLRWTLPR</sequence>
<reference evidence="1" key="1">
    <citation type="submission" date="2013-10" db="EMBL/GenBank/DDBJ databases">
        <title>Genomic analysis of the causative agents of coccidiosis in chickens.</title>
        <authorList>
            <person name="Reid A.J."/>
            <person name="Blake D."/>
            <person name="Billington K."/>
            <person name="Browne H."/>
            <person name="Dunn M."/>
            <person name="Hung S."/>
            <person name="Kawahara F."/>
            <person name="Miranda-Saavedra D."/>
            <person name="Mourier T."/>
            <person name="Nagra H."/>
            <person name="Otto T.D."/>
            <person name="Rawlings N."/>
            <person name="Sanchez A."/>
            <person name="Sanders M."/>
            <person name="Subramaniam C."/>
            <person name="Tay Y."/>
            <person name="Dear P."/>
            <person name="Doerig C."/>
            <person name="Gruber A."/>
            <person name="Parkinson J."/>
            <person name="Shirley M."/>
            <person name="Wan K.L."/>
            <person name="Berriman M."/>
            <person name="Tomley F."/>
            <person name="Pain A."/>
        </authorList>
    </citation>
    <scope>NUCLEOTIDE SEQUENCE [LARGE SCALE GENOMIC DNA]</scope>
    <source>
        <strain evidence="1">Houghton</strain>
    </source>
</reference>
<protein>
    <submittedName>
        <fullName evidence="1">Uncharacterized protein</fullName>
    </submittedName>
</protein>
<evidence type="ECO:0000313" key="2">
    <source>
        <dbReference type="Proteomes" id="UP000030747"/>
    </source>
</evidence>
<reference evidence="1" key="2">
    <citation type="submission" date="2013-10" db="EMBL/GenBank/DDBJ databases">
        <authorList>
            <person name="Aslett M."/>
        </authorList>
    </citation>
    <scope>NUCLEOTIDE SEQUENCE [LARGE SCALE GENOMIC DNA]</scope>
    <source>
        <strain evidence="1">Houghton</strain>
    </source>
</reference>
<dbReference type="RefSeq" id="XP_013231472.1">
    <property type="nucleotide sequence ID" value="XM_013376018.1"/>
</dbReference>
<dbReference type="VEuPathDB" id="ToxoDB:ETH2_1254200"/>
<evidence type="ECO:0000313" key="1">
    <source>
        <dbReference type="EMBL" id="CDJ40722.1"/>
    </source>
</evidence>
<organism evidence="1 2">
    <name type="scientific">Eimeria tenella</name>
    <name type="common">Coccidian parasite</name>
    <dbReference type="NCBI Taxonomy" id="5802"/>
    <lineage>
        <taxon>Eukaryota</taxon>
        <taxon>Sar</taxon>
        <taxon>Alveolata</taxon>
        <taxon>Apicomplexa</taxon>
        <taxon>Conoidasida</taxon>
        <taxon>Coccidia</taxon>
        <taxon>Eucoccidiorida</taxon>
        <taxon>Eimeriorina</taxon>
        <taxon>Eimeriidae</taxon>
        <taxon>Eimeria</taxon>
    </lineage>
</organism>
<proteinExistence type="predicted"/>